<evidence type="ECO:0000313" key="2">
    <source>
        <dbReference type="EMBL" id="CAL0304908.1"/>
    </source>
</evidence>
<reference evidence="2 3" key="1">
    <citation type="submission" date="2024-03" db="EMBL/GenBank/DDBJ databases">
        <authorList>
            <person name="Martinez-Hernandez J."/>
        </authorList>
    </citation>
    <scope>NUCLEOTIDE SEQUENCE [LARGE SCALE GENOMIC DNA]</scope>
</reference>
<dbReference type="EMBL" id="CAXHTB010000004">
    <property type="protein sequence ID" value="CAL0304908.1"/>
    <property type="molecule type" value="Genomic_DNA"/>
</dbReference>
<protein>
    <submittedName>
        <fullName evidence="2">Uncharacterized protein</fullName>
    </submittedName>
</protein>
<accession>A0AAV1W6Y8</accession>
<keyword evidence="3" id="KW-1185">Reference proteome</keyword>
<evidence type="ECO:0000313" key="3">
    <source>
        <dbReference type="Proteomes" id="UP001497480"/>
    </source>
</evidence>
<dbReference type="Proteomes" id="UP001497480">
    <property type="component" value="Unassembled WGS sequence"/>
</dbReference>
<sequence length="458" mass="52554">MVYSNAPTYYSTLHDSITSLCKTILPFNLKKRCLLSAEQRLSNLRSDNLKWQEDSFNQMLNLMGLHKEDIIFETEVSAFRTHLLDTLLSSCSTEQQDHPLILRDKLKFLQELLFAKFISEGEYQSAKRALLQKLAAQGAEIEARDMKQNSEEEWSVIDLKDEQCLINKENSSSKKKTKHAMKKNVKGATSMFSFVSSYKPGKSSMEKSIFELPTSHMDSTTHSKISPLKHSKENNNNPLWDDSNKVKRKPFRILFHKEKKEGNGSGDHNHGHGLKAEEKAGTFVKKQWGFDGFMKLKKNDSDDEAVPLALNEERTKEVHYDGSSTDFSIDDKVFGDKIKKELSRIQTELRSSNPNLKFSNDQMEAISTKLPEDKAELKNYFPKSWCDQHGDGVLDVVKKEFKNHVGEMENVRKDAEFLHENSMGWTTFDEEGENFHPNLFVQQENSLLSSSINPFSYV</sequence>
<evidence type="ECO:0000256" key="1">
    <source>
        <dbReference type="SAM" id="MobiDB-lite"/>
    </source>
</evidence>
<dbReference type="AlphaFoldDB" id="A0AAV1W6Y8"/>
<comment type="caution">
    <text evidence="2">The sequence shown here is derived from an EMBL/GenBank/DDBJ whole genome shotgun (WGS) entry which is preliminary data.</text>
</comment>
<proteinExistence type="predicted"/>
<organism evidence="2 3">
    <name type="scientific">Lupinus luteus</name>
    <name type="common">European yellow lupine</name>
    <dbReference type="NCBI Taxonomy" id="3873"/>
    <lineage>
        <taxon>Eukaryota</taxon>
        <taxon>Viridiplantae</taxon>
        <taxon>Streptophyta</taxon>
        <taxon>Embryophyta</taxon>
        <taxon>Tracheophyta</taxon>
        <taxon>Spermatophyta</taxon>
        <taxon>Magnoliopsida</taxon>
        <taxon>eudicotyledons</taxon>
        <taxon>Gunneridae</taxon>
        <taxon>Pentapetalae</taxon>
        <taxon>rosids</taxon>
        <taxon>fabids</taxon>
        <taxon>Fabales</taxon>
        <taxon>Fabaceae</taxon>
        <taxon>Papilionoideae</taxon>
        <taxon>50 kb inversion clade</taxon>
        <taxon>genistoids sensu lato</taxon>
        <taxon>core genistoids</taxon>
        <taxon>Genisteae</taxon>
        <taxon>Lupinus</taxon>
    </lineage>
</organism>
<gene>
    <name evidence="2" type="ORF">LLUT_LOCUS5968</name>
</gene>
<feature type="region of interest" description="Disordered" evidence="1">
    <location>
        <begin position="216"/>
        <end position="243"/>
    </location>
</feature>
<dbReference type="PANTHER" id="PTHR37392:SF1">
    <property type="entry name" value="OS09G0556800 PROTEIN"/>
    <property type="match status" value="1"/>
</dbReference>
<name>A0AAV1W6Y8_LUPLU</name>
<dbReference type="PANTHER" id="PTHR37392">
    <property type="entry name" value="OS09G0556800 PROTEIN"/>
    <property type="match status" value="1"/>
</dbReference>